<accession>A0A5C7F1C3</accession>
<reference evidence="4 5" key="1">
    <citation type="submission" date="2024-01" db="EMBL/GenBank/DDBJ databases">
        <title>Complete Genome Sequence of Alkalicoccus halolimnae BZ-SZ-XJ29T, a Moderately Halophilic Bacterium Isolated from a Salt Lake.</title>
        <authorList>
            <person name="Zhao B."/>
        </authorList>
    </citation>
    <scope>NUCLEOTIDE SEQUENCE [LARGE SCALE GENOMIC DNA]</scope>
    <source>
        <strain evidence="4 5">BZ-SZ-XJ29</strain>
    </source>
</reference>
<dbReference type="PANTHER" id="PTHR43800">
    <property type="entry name" value="PEPTIDYL-LYSINE N-ACETYLTRANSFERASE YJAB"/>
    <property type="match status" value="1"/>
</dbReference>
<evidence type="ECO:0000313" key="4">
    <source>
        <dbReference type="EMBL" id="WWD79037.1"/>
    </source>
</evidence>
<dbReference type="RefSeq" id="WP_147805175.1">
    <property type="nucleotide sequence ID" value="NZ_CP144914.1"/>
</dbReference>
<keyword evidence="1 4" id="KW-0808">Transferase</keyword>
<dbReference type="PROSITE" id="PS51186">
    <property type="entry name" value="GNAT"/>
    <property type="match status" value="1"/>
</dbReference>
<evidence type="ECO:0000259" key="3">
    <source>
        <dbReference type="PROSITE" id="PS51186"/>
    </source>
</evidence>
<dbReference type="GO" id="GO:0016747">
    <property type="term" value="F:acyltransferase activity, transferring groups other than amino-acyl groups"/>
    <property type="evidence" value="ECO:0007669"/>
    <property type="project" value="InterPro"/>
</dbReference>
<dbReference type="Proteomes" id="UP000321816">
    <property type="component" value="Chromosome"/>
</dbReference>
<proteinExistence type="predicted"/>
<dbReference type="SUPFAM" id="SSF55729">
    <property type="entry name" value="Acyl-CoA N-acyltransferases (Nat)"/>
    <property type="match status" value="1"/>
</dbReference>
<evidence type="ECO:0000256" key="1">
    <source>
        <dbReference type="ARBA" id="ARBA00022679"/>
    </source>
</evidence>
<keyword evidence="5" id="KW-1185">Reference proteome</keyword>
<dbReference type="KEGG" id="ahal:FTX54_011455"/>
<name>A0A5C7F1C3_9BACI</name>
<evidence type="ECO:0000313" key="5">
    <source>
        <dbReference type="Proteomes" id="UP000321816"/>
    </source>
</evidence>
<organism evidence="4 5">
    <name type="scientific">Alkalicoccus halolimnae</name>
    <dbReference type="NCBI Taxonomy" id="1667239"/>
    <lineage>
        <taxon>Bacteria</taxon>
        <taxon>Bacillati</taxon>
        <taxon>Bacillota</taxon>
        <taxon>Bacilli</taxon>
        <taxon>Bacillales</taxon>
        <taxon>Bacillaceae</taxon>
        <taxon>Alkalicoccus</taxon>
    </lineage>
</organism>
<dbReference type="InterPro" id="IPR016181">
    <property type="entry name" value="Acyl_CoA_acyltransferase"/>
</dbReference>
<dbReference type="EMBL" id="CP144914">
    <property type="protein sequence ID" value="WWD79037.1"/>
    <property type="molecule type" value="Genomic_DNA"/>
</dbReference>
<dbReference type="Gene3D" id="3.40.630.30">
    <property type="match status" value="1"/>
</dbReference>
<dbReference type="EC" id="2.3.1.-" evidence="4"/>
<feature type="domain" description="N-acetyltransferase" evidence="3">
    <location>
        <begin position="1"/>
        <end position="156"/>
    </location>
</feature>
<sequence length="168" mass="19051">MLIREAAFSDAETIRDLMHGAFSVYNNEFPPSGAVKETTDSILEGMKNGEEALIAIEDKKPVAVVRFTKRDHGWYFFRLAVHPEKQGEGIAKSLVKALEDHFLTLGIDYLYCKVRKSTPENITKYETWGYRVFEEETIHKPGGVEIDVVSMEKRLDKSTVQRGTGSSY</sequence>
<dbReference type="CDD" id="cd04301">
    <property type="entry name" value="NAT_SF"/>
    <property type="match status" value="1"/>
</dbReference>
<keyword evidence="2 4" id="KW-0012">Acyltransferase</keyword>
<dbReference type="InterPro" id="IPR000182">
    <property type="entry name" value="GNAT_dom"/>
</dbReference>
<dbReference type="AlphaFoldDB" id="A0A5C7F1C3"/>
<gene>
    <name evidence="4" type="ORF">FTX54_011455</name>
</gene>
<protein>
    <submittedName>
        <fullName evidence="4">GNAT family N-acetyltransferase</fullName>
        <ecNumber evidence="4">2.3.1.-</ecNumber>
    </submittedName>
</protein>
<dbReference type="OrthoDB" id="2594246at2"/>
<dbReference type="PANTHER" id="PTHR43800:SF1">
    <property type="entry name" value="PEPTIDYL-LYSINE N-ACETYLTRANSFERASE YJAB"/>
    <property type="match status" value="1"/>
</dbReference>
<dbReference type="Pfam" id="PF00583">
    <property type="entry name" value="Acetyltransf_1"/>
    <property type="match status" value="1"/>
</dbReference>
<evidence type="ECO:0000256" key="2">
    <source>
        <dbReference type="ARBA" id="ARBA00023315"/>
    </source>
</evidence>